<evidence type="ECO:0000256" key="1">
    <source>
        <dbReference type="ARBA" id="ARBA00023015"/>
    </source>
</evidence>
<dbReference type="PANTHER" id="PTHR30204:SF94">
    <property type="entry name" value="HEAVY METAL-DEPENDENT TRANSCRIPTIONAL REGULATOR HI_0293-RELATED"/>
    <property type="match status" value="1"/>
</dbReference>
<dbReference type="Pfam" id="PF00376">
    <property type="entry name" value="MerR"/>
    <property type="match status" value="1"/>
</dbReference>
<dbReference type="EMBL" id="JAOCAE010000033">
    <property type="protein sequence ID" value="MDH1238859.1"/>
    <property type="molecule type" value="Genomic_DNA"/>
</dbReference>
<dbReference type="Proteomes" id="UP001158500">
    <property type="component" value="Unassembled WGS sequence"/>
</dbReference>
<dbReference type="InterPro" id="IPR009061">
    <property type="entry name" value="DNA-bd_dom_put_sf"/>
</dbReference>
<dbReference type="SUPFAM" id="SSF46955">
    <property type="entry name" value="Putative DNA-binding domain"/>
    <property type="match status" value="1"/>
</dbReference>
<keyword evidence="3" id="KW-0804">Transcription</keyword>
<dbReference type="InterPro" id="IPR047057">
    <property type="entry name" value="MerR_fam"/>
</dbReference>
<dbReference type="InterPro" id="IPR015358">
    <property type="entry name" value="Tscrpt_reg_MerR_DNA-bd"/>
</dbReference>
<evidence type="ECO:0000256" key="3">
    <source>
        <dbReference type="ARBA" id="ARBA00023163"/>
    </source>
</evidence>
<evidence type="ECO:0000256" key="2">
    <source>
        <dbReference type="ARBA" id="ARBA00023125"/>
    </source>
</evidence>
<evidence type="ECO:0000313" key="6">
    <source>
        <dbReference type="Proteomes" id="UP001158500"/>
    </source>
</evidence>
<dbReference type="GO" id="GO:0003677">
    <property type="term" value="F:DNA binding"/>
    <property type="evidence" value="ECO:0007669"/>
    <property type="project" value="UniProtKB-KW"/>
</dbReference>
<dbReference type="SMART" id="SM00422">
    <property type="entry name" value="HTH_MERR"/>
    <property type="match status" value="1"/>
</dbReference>
<dbReference type="CDD" id="cd04785">
    <property type="entry name" value="HTH_CadR-PbrR-like"/>
    <property type="match status" value="1"/>
</dbReference>
<keyword evidence="1" id="KW-0805">Transcription regulation</keyword>
<dbReference type="PROSITE" id="PS50937">
    <property type="entry name" value="HTH_MERR_2"/>
    <property type="match status" value="1"/>
</dbReference>
<accession>A0A4S2B8V3</accession>
<gene>
    <name evidence="5" type="ORF">N5C32_22810</name>
</gene>
<dbReference type="Gene3D" id="1.10.1660.10">
    <property type="match status" value="1"/>
</dbReference>
<dbReference type="Pfam" id="PF09278">
    <property type="entry name" value="MerR-DNA-bind"/>
    <property type="match status" value="1"/>
</dbReference>
<keyword evidence="2" id="KW-0238">DNA-binding</keyword>
<protein>
    <submittedName>
        <fullName evidence="5">Helix-turn-helix domain-containing protein</fullName>
    </submittedName>
</protein>
<sequence length="145" mass="16129">MSITIGKLSQATAVNVETIRYYERIGLLAAPLRTSSGYRSYTAQDVARLRFIKRGRELGFSLDEIRTLVELADQPGHACSDVDRLVQTHLVEVRQRIADLQRLEAELQRLAGCNQSSVKDCRIIEALSAAVQQAGPTVDDRRTTS</sequence>
<reference evidence="5" key="1">
    <citation type="submission" date="2022-09" db="EMBL/GenBank/DDBJ databases">
        <title>Intensive care unit water sources are persistently colonized with multi-drug resistant bacteria and are the site of extensive horizontal gene transfer of antibiotic resistance genes.</title>
        <authorList>
            <person name="Diorio-Toth L."/>
        </authorList>
    </citation>
    <scope>NUCLEOTIDE SEQUENCE</scope>
    <source>
        <strain evidence="5">GD03947</strain>
    </source>
</reference>
<organism evidence="5 6">
    <name type="scientific">Stutzerimonas stutzeri</name>
    <name type="common">Pseudomonas stutzeri</name>
    <dbReference type="NCBI Taxonomy" id="316"/>
    <lineage>
        <taxon>Bacteria</taxon>
        <taxon>Pseudomonadati</taxon>
        <taxon>Pseudomonadota</taxon>
        <taxon>Gammaproteobacteria</taxon>
        <taxon>Pseudomonadales</taxon>
        <taxon>Pseudomonadaceae</taxon>
        <taxon>Stutzerimonas</taxon>
    </lineage>
</organism>
<dbReference type="GO" id="GO:0003700">
    <property type="term" value="F:DNA-binding transcription factor activity"/>
    <property type="evidence" value="ECO:0007669"/>
    <property type="project" value="InterPro"/>
</dbReference>
<dbReference type="RefSeq" id="WP_019407087.1">
    <property type="nucleotide sequence ID" value="NZ_CP139417.1"/>
</dbReference>
<evidence type="ECO:0000313" key="5">
    <source>
        <dbReference type="EMBL" id="MDH1238859.1"/>
    </source>
</evidence>
<dbReference type="InterPro" id="IPR000551">
    <property type="entry name" value="MerR-type_HTH_dom"/>
</dbReference>
<name>A0A4S2B8V3_STUST</name>
<dbReference type="AlphaFoldDB" id="A0A4S2B8V3"/>
<proteinExistence type="predicted"/>
<comment type="caution">
    <text evidence="5">The sequence shown here is derived from an EMBL/GenBank/DDBJ whole genome shotgun (WGS) entry which is preliminary data.</text>
</comment>
<evidence type="ECO:0000259" key="4">
    <source>
        <dbReference type="PROSITE" id="PS50937"/>
    </source>
</evidence>
<dbReference type="PRINTS" id="PR00040">
    <property type="entry name" value="HTHMERR"/>
</dbReference>
<feature type="domain" description="HTH merR-type" evidence="4">
    <location>
        <begin position="1"/>
        <end position="71"/>
    </location>
</feature>
<dbReference type="PANTHER" id="PTHR30204">
    <property type="entry name" value="REDOX-CYCLING DRUG-SENSING TRANSCRIPTIONAL ACTIVATOR SOXR"/>
    <property type="match status" value="1"/>
</dbReference>